<feature type="domain" description="Thioredoxin" evidence="14">
    <location>
        <begin position="430"/>
        <end position="613"/>
    </location>
</feature>
<dbReference type="PROSITE" id="PS50042">
    <property type="entry name" value="CNMP_BINDING_3"/>
    <property type="match status" value="1"/>
</dbReference>
<dbReference type="AlphaFoldDB" id="A0A660KYD0"/>
<dbReference type="InterPro" id="IPR013766">
    <property type="entry name" value="Thioredoxin_domain"/>
</dbReference>
<evidence type="ECO:0000256" key="12">
    <source>
        <dbReference type="HAMAP-Rule" id="MF_01844"/>
    </source>
</evidence>
<feature type="transmembrane region" description="Helical" evidence="12">
    <location>
        <begin position="75"/>
        <end position="92"/>
    </location>
</feature>
<dbReference type="Pfam" id="PF06965">
    <property type="entry name" value="Na_H_antiport_1"/>
    <property type="match status" value="1"/>
</dbReference>
<dbReference type="OrthoDB" id="117402at2"/>
<keyword evidence="10 12" id="KW-0472">Membrane</keyword>
<comment type="caution">
    <text evidence="15">The sequence shown here is derived from an EMBL/GenBank/DDBJ whole genome shotgun (WGS) entry which is preliminary data.</text>
</comment>
<dbReference type="PANTHER" id="PTHR30341">
    <property type="entry name" value="SODIUM ION/PROTON ANTIPORTER NHAA-RELATED"/>
    <property type="match status" value="1"/>
</dbReference>
<comment type="similarity">
    <text evidence="2">In the N-terminal section; belongs to the NhaA Na(+)/H(+) (TC 2.A.33) antiporter family.</text>
</comment>
<dbReference type="NCBIfam" id="TIGR00773">
    <property type="entry name" value="NhaA"/>
    <property type="match status" value="1"/>
</dbReference>
<keyword evidence="8 12" id="KW-0915">Sodium</keyword>
<dbReference type="GO" id="GO:0015385">
    <property type="term" value="F:sodium:proton antiporter activity"/>
    <property type="evidence" value="ECO:0007669"/>
    <property type="project" value="UniProtKB-UniRule"/>
</dbReference>
<protein>
    <recommendedName>
        <fullName evidence="12">Na(+)/H(+) antiporter NhaA</fullName>
    </recommendedName>
    <alternativeName>
        <fullName evidence="12">Sodium/proton antiporter NhaA</fullName>
    </alternativeName>
</protein>
<feature type="transmembrane region" description="Helical" evidence="12">
    <location>
        <begin position="302"/>
        <end position="325"/>
    </location>
</feature>
<feature type="transmembrane region" description="Helical" evidence="12">
    <location>
        <begin position="107"/>
        <end position="128"/>
    </location>
</feature>
<dbReference type="InterPro" id="IPR000595">
    <property type="entry name" value="cNMP-bd_dom"/>
</dbReference>
<dbReference type="SMART" id="SM00100">
    <property type="entry name" value="cNMP"/>
    <property type="match status" value="1"/>
</dbReference>
<dbReference type="InterPro" id="IPR004670">
    <property type="entry name" value="NhaA"/>
</dbReference>
<accession>A0A660KYD0</accession>
<dbReference type="InterPro" id="IPR012336">
    <property type="entry name" value="Thioredoxin-like_fold"/>
</dbReference>
<dbReference type="InterPro" id="IPR014710">
    <property type="entry name" value="RmlC-like_jellyroll"/>
</dbReference>
<dbReference type="PROSITE" id="PS51352">
    <property type="entry name" value="THIOREDOXIN_2"/>
    <property type="match status" value="1"/>
</dbReference>
<dbReference type="HAMAP" id="MF_01844">
    <property type="entry name" value="NhaA"/>
    <property type="match status" value="1"/>
</dbReference>
<evidence type="ECO:0000256" key="8">
    <source>
        <dbReference type="ARBA" id="ARBA00023053"/>
    </source>
</evidence>
<dbReference type="CDD" id="cd00038">
    <property type="entry name" value="CAP_ED"/>
    <property type="match status" value="1"/>
</dbReference>
<dbReference type="Pfam" id="PF00027">
    <property type="entry name" value="cNMP_binding"/>
    <property type="match status" value="1"/>
</dbReference>
<keyword evidence="7 12" id="KW-1133">Transmembrane helix</keyword>
<evidence type="ECO:0000256" key="6">
    <source>
        <dbReference type="ARBA" id="ARBA00022692"/>
    </source>
</evidence>
<keyword evidence="3 12" id="KW-0813">Transport</keyword>
<evidence type="ECO:0000256" key="2">
    <source>
        <dbReference type="ARBA" id="ARBA00007006"/>
    </source>
</evidence>
<dbReference type="InterPro" id="IPR018490">
    <property type="entry name" value="cNMP-bd_dom_sf"/>
</dbReference>
<feature type="transmembrane region" description="Helical" evidence="12">
    <location>
        <begin position="337"/>
        <end position="361"/>
    </location>
</feature>
<keyword evidence="11 12" id="KW-0739">Sodium transport</keyword>
<dbReference type="GO" id="GO:0006885">
    <property type="term" value="P:regulation of pH"/>
    <property type="evidence" value="ECO:0007669"/>
    <property type="project" value="UniProtKB-UniRule"/>
</dbReference>
<comment type="similarity">
    <text evidence="12">Belongs to the NhaA Na(+)/H(+) (TC 2.A.33) antiporter family.</text>
</comment>
<dbReference type="PANTHER" id="PTHR30341:SF0">
    <property type="entry name" value="NA(+)_H(+) ANTIPORTER NHAA"/>
    <property type="match status" value="1"/>
</dbReference>
<evidence type="ECO:0000256" key="3">
    <source>
        <dbReference type="ARBA" id="ARBA00022448"/>
    </source>
</evidence>
<comment type="function">
    <text evidence="12">Na(+)/H(+) antiporter that extrudes sodium in exchange for external protons.</text>
</comment>
<dbReference type="InterPro" id="IPR036249">
    <property type="entry name" value="Thioredoxin-like_sf"/>
</dbReference>
<dbReference type="Gene3D" id="2.60.120.10">
    <property type="entry name" value="Jelly Rolls"/>
    <property type="match status" value="1"/>
</dbReference>
<organism evidence="15 16">
    <name type="scientific">Solirubrobacter pauli</name>
    <dbReference type="NCBI Taxonomy" id="166793"/>
    <lineage>
        <taxon>Bacteria</taxon>
        <taxon>Bacillati</taxon>
        <taxon>Actinomycetota</taxon>
        <taxon>Thermoleophilia</taxon>
        <taxon>Solirubrobacterales</taxon>
        <taxon>Solirubrobacteraceae</taxon>
        <taxon>Solirubrobacter</taxon>
    </lineage>
</organism>
<feature type="transmembrane region" description="Helical" evidence="12">
    <location>
        <begin position="21"/>
        <end position="42"/>
    </location>
</feature>
<dbReference type="InterPro" id="IPR023171">
    <property type="entry name" value="Na/H_antiporter_dom_sf"/>
</dbReference>
<comment type="catalytic activity">
    <reaction evidence="12">
        <text>Na(+)(in) + 2 H(+)(out) = Na(+)(out) + 2 H(+)(in)</text>
        <dbReference type="Rhea" id="RHEA:29251"/>
        <dbReference type="ChEBI" id="CHEBI:15378"/>
        <dbReference type="ChEBI" id="CHEBI:29101"/>
    </reaction>
</comment>
<evidence type="ECO:0000313" key="16">
    <source>
        <dbReference type="Proteomes" id="UP000278962"/>
    </source>
</evidence>
<evidence type="ECO:0000259" key="14">
    <source>
        <dbReference type="PROSITE" id="PS51352"/>
    </source>
</evidence>
<evidence type="ECO:0000259" key="13">
    <source>
        <dbReference type="PROSITE" id="PS50042"/>
    </source>
</evidence>
<evidence type="ECO:0000313" key="15">
    <source>
        <dbReference type="EMBL" id="RKQ85026.1"/>
    </source>
</evidence>
<dbReference type="Gene3D" id="1.20.1530.10">
    <property type="entry name" value="Na+/H+ antiporter like domain"/>
    <property type="match status" value="1"/>
</dbReference>
<dbReference type="EMBL" id="RBIL01000003">
    <property type="protein sequence ID" value="RKQ85026.1"/>
    <property type="molecule type" value="Genomic_DNA"/>
</dbReference>
<dbReference type="RefSeq" id="WP_121258623.1">
    <property type="nucleotide sequence ID" value="NZ_RBIL01000003.1"/>
</dbReference>
<dbReference type="Proteomes" id="UP000278962">
    <property type="component" value="Unassembled WGS sequence"/>
</dbReference>
<feature type="transmembrane region" description="Helical" evidence="12">
    <location>
        <begin position="167"/>
        <end position="187"/>
    </location>
</feature>
<feature type="transmembrane region" description="Helical" evidence="12">
    <location>
        <begin position="219"/>
        <end position="237"/>
    </location>
</feature>
<feature type="transmembrane region" description="Helical" evidence="12">
    <location>
        <begin position="406"/>
        <end position="425"/>
    </location>
</feature>
<keyword evidence="6 12" id="KW-0812">Transmembrane</keyword>
<proteinExistence type="inferred from homology"/>
<dbReference type="Pfam" id="PF13462">
    <property type="entry name" value="Thioredoxin_4"/>
    <property type="match status" value="1"/>
</dbReference>
<keyword evidence="4 12" id="KW-0050">Antiport</keyword>
<gene>
    <name evidence="12" type="primary">nhaA</name>
    <name evidence="15" type="ORF">C8N24_6660</name>
</gene>
<dbReference type="GO" id="GO:0005886">
    <property type="term" value="C:plasma membrane"/>
    <property type="evidence" value="ECO:0007669"/>
    <property type="project" value="UniProtKB-SubCell"/>
</dbReference>
<evidence type="ECO:0000256" key="7">
    <source>
        <dbReference type="ARBA" id="ARBA00022989"/>
    </source>
</evidence>
<evidence type="ECO:0000256" key="9">
    <source>
        <dbReference type="ARBA" id="ARBA00023065"/>
    </source>
</evidence>
<feature type="transmembrane region" description="Helical" evidence="12">
    <location>
        <begin position="140"/>
        <end position="160"/>
    </location>
</feature>
<dbReference type="Gene3D" id="3.40.30.10">
    <property type="entry name" value="Glutaredoxin"/>
    <property type="match status" value="1"/>
</dbReference>
<evidence type="ECO:0000256" key="10">
    <source>
        <dbReference type="ARBA" id="ARBA00023136"/>
    </source>
</evidence>
<evidence type="ECO:0000256" key="11">
    <source>
        <dbReference type="ARBA" id="ARBA00023201"/>
    </source>
</evidence>
<feature type="transmembrane region" description="Helical" evidence="12">
    <location>
        <begin position="373"/>
        <end position="394"/>
    </location>
</feature>
<keyword evidence="9 12" id="KW-0406">Ion transport</keyword>
<feature type="transmembrane region" description="Helical" evidence="12">
    <location>
        <begin position="193"/>
        <end position="212"/>
    </location>
</feature>
<feature type="domain" description="Cyclic nucleotide-binding" evidence="13">
    <location>
        <begin position="654"/>
        <end position="773"/>
    </location>
</feature>
<evidence type="ECO:0000256" key="4">
    <source>
        <dbReference type="ARBA" id="ARBA00022449"/>
    </source>
</evidence>
<sequence length="789" mass="83496">MTRSSTRELVGQFAVPLRAYLRTETGSAGLLLGATILALLWANSPFSDSYEDLWGLHISVSIGDFFDYDHDLRHWVNDGLMVLFFFVIGLELRRQLSMGELTDRSRFTIPALGALAGLAVPALIYLALNPSGEAARGWGIAMATDTAFVLGALAVVGPAFPAHLRVFMLSLSVVDDIGALVAIAVFYSEDVRLLPIVIAAGCVLALVLVSRVRVFRGPVYLVVGLVLWVAMVESGIHPTLAGVVLGLCVSAFAPRAEDVREAGALARAFGQSPLPELARSAKLSVERAVSPNERLTELLHPWSSFFIVPVFALANAGVAINGALLERAFASPVTWGVIAGLVGGKLVGIGATSLISVRLGLGRLPGRIRSGELLGGAALGGIGFTISLFVTDLAFDSQELADEARVGILAASLLALAVGWAIFALDKRLAADSDDAPITALDRAVDPAVDHIRGAVDAPLELVEYGDFECPFCGRATGAVEEVRERLGDRLRYVFRHLPLPDVHPNAVLAAEAAEAAGEQGAFWEMHDRLFAHQDELTPSDLVDHASALGLDVERFTRALGSGEHAARVRTDVASAEASGADGTPTFFVNGVRLLGRYDADALAAALVGDDPAELPPPPPGRDDGLPAIGRLRGPGDDTLVIDERREEEPPSDAFPRLTDAQIATLSAFGERRPITHSRPLFGMGDPAADFVVVISGAVAMVDGYGTLNRVGRFHGPGSFIGELALLRGELTLTTAVGARDGEVLVVPAERLADALSADLELRDVVSRAYLLRRAMLLAYAAGEQRGTT</sequence>
<reference evidence="15 16" key="1">
    <citation type="submission" date="2018-10" db="EMBL/GenBank/DDBJ databases">
        <title>Genomic Encyclopedia of Archaeal and Bacterial Type Strains, Phase II (KMG-II): from individual species to whole genera.</title>
        <authorList>
            <person name="Goeker M."/>
        </authorList>
    </citation>
    <scope>NUCLEOTIDE SEQUENCE [LARGE SCALE GENOMIC DNA]</scope>
    <source>
        <strain evidence="15 16">DSM 14954</strain>
    </source>
</reference>
<name>A0A660KYD0_9ACTN</name>
<evidence type="ECO:0000256" key="5">
    <source>
        <dbReference type="ARBA" id="ARBA00022475"/>
    </source>
</evidence>
<dbReference type="SUPFAM" id="SSF52833">
    <property type="entry name" value="Thioredoxin-like"/>
    <property type="match status" value="1"/>
</dbReference>
<keyword evidence="16" id="KW-1185">Reference proteome</keyword>
<keyword evidence="5 12" id="KW-1003">Cell membrane</keyword>
<dbReference type="SUPFAM" id="SSF51206">
    <property type="entry name" value="cAMP-binding domain-like"/>
    <property type="match status" value="1"/>
</dbReference>
<evidence type="ECO:0000256" key="1">
    <source>
        <dbReference type="ARBA" id="ARBA00004429"/>
    </source>
</evidence>
<comment type="subcellular location">
    <subcellularLocation>
        <location evidence="1">Cell inner membrane</location>
        <topology evidence="1">Multi-pass membrane protein</topology>
    </subcellularLocation>
    <subcellularLocation>
        <location evidence="12">Cell membrane</location>
        <topology evidence="12">Multi-pass membrane protein</topology>
    </subcellularLocation>
</comment>